<accession>A0AA86S8Q9</accession>
<feature type="region of interest" description="Disordered" evidence="1">
    <location>
        <begin position="1"/>
        <end position="138"/>
    </location>
</feature>
<protein>
    <submittedName>
        <fullName evidence="2">Uncharacterized protein</fullName>
    </submittedName>
</protein>
<reference evidence="2" key="1">
    <citation type="submission" date="2023-10" db="EMBL/GenBank/DDBJ databases">
        <authorList>
            <person name="Domelevo Entfellner J.-B."/>
        </authorList>
    </citation>
    <scope>NUCLEOTIDE SEQUENCE</scope>
</reference>
<proteinExistence type="predicted"/>
<dbReference type="Gramene" id="rna-AYBTSS11_LOCUS12707">
    <property type="protein sequence ID" value="CAJ1947531.1"/>
    <property type="gene ID" value="gene-AYBTSS11_LOCUS12707"/>
</dbReference>
<feature type="compositionally biased region" description="Low complexity" evidence="1">
    <location>
        <begin position="59"/>
        <end position="84"/>
    </location>
</feature>
<dbReference type="AlphaFoldDB" id="A0AA86S8Q9"/>
<dbReference type="Proteomes" id="UP001189624">
    <property type="component" value="Chromosome 4"/>
</dbReference>
<feature type="region of interest" description="Disordered" evidence="1">
    <location>
        <begin position="158"/>
        <end position="183"/>
    </location>
</feature>
<feature type="compositionally biased region" description="Low complexity" evidence="1">
    <location>
        <begin position="14"/>
        <end position="41"/>
    </location>
</feature>
<evidence type="ECO:0000313" key="2">
    <source>
        <dbReference type="EMBL" id="CAJ1947531.1"/>
    </source>
</evidence>
<evidence type="ECO:0000313" key="3">
    <source>
        <dbReference type="Proteomes" id="UP001189624"/>
    </source>
</evidence>
<keyword evidence="3" id="KW-1185">Reference proteome</keyword>
<dbReference type="EMBL" id="OY731401">
    <property type="protein sequence ID" value="CAJ1947531.1"/>
    <property type="molecule type" value="Genomic_DNA"/>
</dbReference>
<feature type="compositionally biased region" description="Acidic residues" evidence="1">
    <location>
        <begin position="98"/>
        <end position="119"/>
    </location>
</feature>
<sequence length="183" mass="17895">MSAGSAEYGEKASKGTGSEASSSSGLLAGAGGAETSSLSFDVDGEGGEDRGDSDGAGDDAGVVDDAGAADDAGVADEAGAAEYAGDGDEVGVAHDAGDGDDVGVADEIGDGDEFGDDVGDGNGVREGENGDECGDPRKLRTRFQVKKLAAATVTRFDGTSDGLLADGGGTETSLLSMKEKRTE</sequence>
<organism evidence="2 3">
    <name type="scientific">Sphenostylis stenocarpa</name>
    <dbReference type="NCBI Taxonomy" id="92480"/>
    <lineage>
        <taxon>Eukaryota</taxon>
        <taxon>Viridiplantae</taxon>
        <taxon>Streptophyta</taxon>
        <taxon>Embryophyta</taxon>
        <taxon>Tracheophyta</taxon>
        <taxon>Spermatophyta</taxon>
        <taxon>Magnoliopsida</taxon>
        <taxon>eudicotyledons</taxon>
        <taxon>Gunneridae</taxon>
        <taxon>Pentapetalae</taxon>
        <taxon>rosids</taxon>
        <taxon>fabids</taxon>
        <taxon>Fabales</taxon>
        <taxon>Fabaceae</taxon>
        <taxon>Papilionoideae</taxon>
        <taxon>50 kb inversion clade</taxon>
        <taxon>NPAAA clade</taxon>
        <taxon>indigoferoid/millettioid clade</taxon>
        <taxon>Phaseoleae</taxon>
        <taxon>Sphenostylis</taxon>
    </lineage>
</organism>
<gene>
    <name evidence="2" type="ORF">AYBTSS11_LOCUS12707</name>
</gene>
<name>A0AA86S8Q9_9FABA</name>
<feature type="compositionally biased region" description="Basic and acidic residues" evidence="1">
    <location>
        <begin position="123"/>
        <end position="138"/>
    </location>
</feature>
<evidence type="ECO:0000256" key="1">
    <source>
        <dbReference type="SAM" id="MobiDB-lite"/>
    </source>
</evidence>